<protein>
    <submittedName>
        <fullName evidence="4">NUDIX hydrolase</fullName>
    </submittedName>
</protein>
<gene>
    <name evidence="4" type="ORF">HLB09_08570</name>
</gene>
<organism evidence="4 5">
    <name type="scientific">Pseudokineococcus marinus</name>
    <dbReference type="NCBI Taxonomy" id="351215"/>
    <lineage>
        <taxon>Bacteria</taxon>
        <taxon>Bacillati</taxon>
        <taxon>Actinomycetota</taxon>
        <taxon>Actinomycetes</taxon>
        <taxon>Kineosporiales</taxon>
        <taxon>Kineosporiaceae</taxon>
        <taxon>Pseudokineococcus</taxon>
    </lineage>
</organism>
<comment type="cofactor">
    <cofactor evidence="1">
        <name>Mg(2+)</name>
        <dbReference type="ChEBI" id="CHEBI:18420"/>
    </cofactor>
</comment>
<evidence type="ECO:0000256" key="1">
    <source>
        <dbReference type="ARBA" id="ARBA00001946"/>
    </source>
</evidence>
<keyword evidence="5" id="KW-1185">Reference proteome</keyword>
<dbReference type="EMBL" id="JABEMA010000102">
    <property type="protein sequence ID" value="NNH23142.1"/>
    <property type="molecule type" value="Genomic_DNA"/>
</dbReference>
<dbReference type="GO" id="GO:0016787">
    <property type="term" value="F:hydrolase activity"/>
    <property type="evidence" value="ECO:0007669"/>
    <property type="project" value="UniProtKB-KW"/>
</dbReference>
<dbReference type="Gene3D" id="3.90.79.10">
    <property type="entry name" value="Nucleoside Triphosphate Pyrophosphohydrolase"/>
    <property type="match status" value="1"/>
</dbReference>
<dbReference type="AlphaFoldDB" id="A0A849BQP6"/>
<accession>A0A849BQP6</accession>
<dbReference type="Proteomes" id="UP000555552">
    <property type="component" value="Unassembled WGS sequence"/>
</dbReference>
<dbReference type="InterPro" id="IPR020084">
    <property type="entry name" value="NUDIX_hydrolase_CS"/>
</dbReference>
<dbReference type="PROSITE" id="PS00893">
    <property type="entry name" value="NUDIX_BOX"/>
    <property type="match status" value="1"/>
</dbReference>
<reference evidence="4 5" key="1">
    <citation type="submission" date="2020-05" db="EMBL/GenBank/DDBJ databases">
        <title>MicrobeNet Type strains.</title>
        <authorList>
            <person name="Nicholson A.C."/>
        </authorList>
    </citation>
    <scope>NUCLEOTIDE SEQUENCE [LARGE SCALE GENOMIC DNA]</scope>
    <source>
        <strain evidence="4 5">JCM 14547</strain>
    </source>
</reference>
<dbReference type="PANTHER" id="PTHR43046">
    <property type="entry name" value="GDP-MANNOSE MANNOSYL HYDROLASE"/>
    <property type="match status" value="1"/>
</dbReference>
<evidence type="ECO:0000259" key="3">
    <source>
        <dbReference type="PROSITE" id="PS51462"/>
    </source>
</evidence>
<evidence type="ECO:0000256" key="2">
    <source>
        <dbReference type="ARBA" id="ARBA00022801"/>
    </source>
</evidence>
<dbReference type="PANTHER" id="PTHR43046:SF14">
    <property type="entry name" value="MUTT_NUDIX FAMILY PROTEIN"/>
    <property type="match status" value="1"/>
</dbReference>
<dbReference type="PROSITE" id="PS51462">
    <property type="entry name" value="NUDIX"/>
    <property type="match status" value="1"/>
</dbReference>
<dbReference type="InterPro" id="IPR000086">
    <property type="entry name" value="NUDIX_hydrolase_dom"/>
</dbReference>
<dbReference type="Pfam" id="PF00293">
    <property type="entry name" value="NUDIX"/>
    <property type="match status" value="1"/>
</dbReference>
<dbReference type="InterPro" id="IPR015797">
    <property type="entry name" value="NUDIX_hydrolase-like_dom_sf"/>
</dbReference>
<dbReference type="RefSeq" id="WP_171202971.1">
    <property type="nucleotide sequence ID" value="NZ_BAAANP010000029.1"/>
</dbReference>
<keyword evidence="2 4" id="KW-0378">Hydrolase</keyword>
<evidence type="ECO:0000313" key="4">
    <source>
        <dbReference type="EMBL" id="NNH23142.1"/>
    </source>
</evidence>
<comment type="caution">
    <text evidence="4">The sequence shown here is derived from an EMBL/GenBank/DDBJ whole genome shotgun (WGS) entry which is preliminary data.</text>
</comment>
<sequence>MAPEHATASAPARLRRRAYPLLLGAFRRLPAPLRRALVRAGTPGFTVGAVVAIEHDGAVLFLRQPHRQGLSLPGGLLDRGERPAEGVEREVREETGLRVRVGLPVATQVNARVRRVDVIYRLRVATRPQVRVGGEAQDHRWVDLADLREADDSTREIVDLLRRAEQPGCYDGEVLAGAGEPGRPHRG</sequence>
<dbReference type="SUPFAM" id="SSF55811">
    <property type="entry name" value="Nudix"/>
    <property type="match status" value="1"/>
</dbReference>
<evidence type="ECO:0000313" key="5">
    <source>
        <dbReference type="Proteomes" id="UP000555552"/>
    </source>
</evidence>
<name>A0A849BQP6_9ACTN</name>
<proteinExistence type="predicted"/>
<feature type="domain" description="Nudix hydrolase" evidence="3">
    <location>
        <begin position="42"/>
        <end position="165"/>
    </location>
</feature>